<dbReference type="PANTHER" id="PTHR37319">
    <property type="entry name" value="TRANSPOSASE"/>
    <property type="match status" value="1"/>
</dbReference>
<dbReference type="KEGG" id="tni:TVNIR_0315"/>
<dbReference type="InterPro" id="IPR014737">
    <property type="entry name" value="Transposase_Tn5-like_C"/>
</dbReference>
<dbReference type="Gene3D" id="1.10.740.10">
    <property type="entry name" value="Transferase Inhibitor Protein From Tn5, Chain"/>
    <property type="match status" value="1"/>
</dbReference>
<dbReference type="InterPro" id="IPR047768">
    <property type="entry name" value="Tn5p-like"/>
</dbReference>
<dbReference type="OrthoDB" id="5647367at2"/>
<dbReference type="InterPro" id="IPR003201">
    <property type="entry name" value="Transposase_Tn5"/>
</dbReference>
<feature type="domain" description="Transposase Tn5 dimerisation" evidence="1">
    <location>
        <begin position="28"/>
        <end position="108"/>
    </location>
</feature>
<dbReference type="PANTHER" id="PTHR37319:SF1">
    <property type="entry name" value="TRANSPOSASE TN5 DIMERISATION DOMAIN-CONTAINING PROTEIN"/>
    <property type="match status" value="1"/>
</dbReference>
<dbReference type="EMBL" id="CP003989">
    <property type="protein sequence ID" value="AGA32026.1"/>
    <property type="molecule type" value="Genomic_DNA"/>
</dbReference>
<dbReference type="STRING" id="1255043.TVNIR_0315"/>
<protein>
    <recommendedName>
        <fullName evidence="1">Transposase Tn5 dimerisation domain-containing protein</fullName>
    </recommendedName>
</protein>
<keyword evidence="3" id="KW-1185">Reference proteome</keyword>
<dbReference type="Pfam" id="PF02281">
    <property type="entry name" value="Dimer_Tnp_Tn5"/>
    <property type="match status" value="1"/>
</dbReference>
<organism evidence="2 3">
    <name type="scientific">Thioalkalivibrio nitratireducens (strain DSM 14787 / UNIQEM 213 / ALEN2)</name>
    <dbReference type="NCBI Taxonomy" id="1255043"/>
    <lineage>
        <taxon>Bacteria</taxon>
        <taxon>Pseudomonadati</taxon>
        <taxon>Pseudomonadota</taxon>
        <taxon>Gammaproteobacteria</taxon>
        <taxon>Chromatiales</taxon>
        <taxon>Ectothiorhodospiraceae</taxon>
        <taxon>Thioalkalivibrio</taxon>
    </lineage>
</organism>
<gene>
    <name evidence="2" type="ordered locus">TVNIR_0315</name>
</gene>
<evidence type="ECO:0000313" key="3">
    <source>
        <dbReference type="Proteomes" id="UP000010809"/>
    </source>
</evidence>
<reference evidence="2" key="1">
    <citation type="submission" date="2015-12" db="EMBL/GenBank/DDBJ databases">
        <authorList>
            <person name="Tikhonova T.V."/>
            <person name="Pavlov A.R."/>
            <person name="Beletsky A.V."/>
            <person name="Mardanov A.V."/>
            <person name="Sorokin D.Y."/>
            <person name="Ravin N.V."/>
            <person name="Popov V.O."/>
        </authorList>
    </citation>
    <scope>NUCLEOTIDE SEQUENCE</scope>
    <source>
        <strain evidence="2">DSM 14787</strain>
    </source>
</reference>
<evidence type="ECO:0000259" key="1">
    <source>
        <dbReference type="Pfam" id="PF02281"/>
    </source>
</evidence>
<accession>L0DUK2</accession>
<dbReference type="SUPFAM" id="SSF53098">
    <property type="entry name" value="Ribonuclease H-like"/>
    <property type="match status" value="1"/>
</dbReference>
<dbReference type="Proteomes" id="UP000010809">
    <property type="component" value="Chromosome"/>
</dbReference>
<proteinExistence type="predicted"/>
<dbReference type="PATRIC" id="fig|1255043.3.peg.315"/>
<name>L0DUK2_THIND</name>
<dbReference type="HOGENOM" id="CLU_045115_4_0_6"/>
<evidence type="ECO:0000313" key="2">
    <source>
        <dbReference type="EMBL" id="AGA32026.1"/>
    </source>
</evidence>
<dbReference type="InterPro" id="IPR012337">
    <property type="entry name" value="RNaseH-like_sf"/>
</dbReference>
<sequence length="120" mass="13580">MIKSGCQIEALTHDTLDRLKRAVAIKLVIGWRIMVLTLLGREVPELPVEILFTDLEIEVMTAWAKAHRAKVRVTLGDAVPLVACIGGYLAHTRDPPSHQLMWYGYQYLYNLCVGYELRAT</sequence>
<dbReference type="AlphaFoldDB" id="L0DUK2"/>
<dbReference type="eggNOG" id="COG3385">
    <property type="taxonomic scope" value="Bacteria"/>
</dbReference>
<dbReference type="RefSeq" id="WP_015257181.1">
    <property type="nucleotide sequence ID" value="NC_019902.2"/>
</dbReference>